<evidence type="ECO:0000256" key="1">
    <source>
        <dbReference type="SAM" id="Coils"/>
    </source>
</evidence>
<dbReference type="AlphaFoldDB" id="A0A8S1M1X9"/>
<name>A0A8S1M1X9_9CILI</name>
<organism evidence="2 3">
    <name type="scientific">Paramecium sonneborni</name>
    <dbReference type="NCBI Taxonomy" id="65129"/>
    <lineage>
        <taxon>Eukaryota</taxon>
        <taxon>Sar</taxon>
        <taxon>Alveolata</taxon>
        <taxon>Ciliophora</taxon>
        <taxon>Intramacronucleata</taxon>
        <taxon>Oligohymenophorea</taxon>
        <taxon>Peniculida</taxon>
        <taxon>Parameciidae</taxon>
        <taxon>Paramecium</taxon>
    </lineage>
</organism>
<reference evidence="2" key="1">
    <citation type="submission" date="2021-01" db="EMBL/GenBank/DDBJ databases">
        <authorList>
            <consortium name="Genoscope - CEA"/>
            <person name="William W."/>
        </authorList>
    </citation>
    <scope>NUCLEOTIDE SEQUENCE</scope>
</reference>
<comment type="caution">
    <text evidence="2">The sequence shown here is derived from an EMBL/GenBank/DDBJ whole genome shotgun (WGS) entry which is preliminary data.</text>
</comment>
<accession>A0A8S1M1X9</accession>
<gene>
    <name evidence="2" type="ORF">PSON_ATCC_30995.1.T0310036</name>
</gene>
<dbReference type="Proteomes" id="UP000692954">
    <property type="component" value="Unassembled WGS sequence"/>
</dbReference>
<feature type="coiled-coil region" evidence="1">
    <location>
        <begin position="126"/>
        <end position="311"/>
    </location>
</feature>
<keyword evidence="1" id="KW-0175">Coiled coil</keyword>
<protein>
    <submittedName>
        <fullName evidence="2">Uncharacterized protein</fullName>
    </submittedName>
</protein>
<keyword evidence="3" id="KW-1185">Reference proteome</keyword>
<dbReference type="EMBL" id="CAJJDN010000031">
    <property type="protein sequence ID" value="CAD8073589.1"/>
    <property type="molecule type" value="Genomic_DNA"/>
</dbReference>
<sequence length="604" mass="71647">MDQQLYECLMKMQSFFSSPHSQMEPQIESCLSELKKHFKKNFDTWDSESPNQQLYYDKLQDLWNNFKKKKNGPQNLQWAQQQLKEIISEFNEIENYQSSDQRQENINLKGEVNMLRMQLDCQQRKQQKEQIDAQHFQRAAEELKNKTQTIKKLQKDVQRLEEKRQEDQKRFQEMIQNLKKHQQNKPFDVKQLEEENKRLKSMNLDLEQEVQNLKEQLKGKDFLIQDTRELVKAKEEVQKLQVENRALEDKIQQLYDKLNLGKQNEMENQITQQDLKMKQLSTQLQKAGDENKIMQKRIDQLKQQNLKYIQKTLEPFGIRILDIKGVQSHFNVVMHLLETITPFSAVLTVTDKVSSFILKFINYIRKEAEQVMPQTATQLQELLRIELQNDNRANDFLFQIIDHLSKAIIKQDEQKSQIATIIQTQDSPIYDQFFFLQRVFPMDLEIQQNEVPLINSIKHIRYFEANMQPGIEFSTYLQGLIKLEGQENIIDDNVGDFNFLIFPQYLILNVCELSLQKADIKISLKFPSSCLNQNAQDFEYSLISMIHCSDGHDGQSTYSITLCKNNNWVQIQCDNAMSIQINELLTFKQPYNDKELLIYKRSKK</sequence>
<dbReference type="OrthoDB" id="298776at2759"/>
<evidence type="ECO:0000313" key="3">
    <source>
        <dbReference type="Proteomes" id="UP000692954"/>
    </source>
</evidence>
<proteinExistence type="predicted"/>
<evidence type="ECO:0000313" key="2">
    <source>
        <dbReference type="EMBL" id="CAD8073589.1"/>
    </source>
</evidence>